<dbReference type="AlphaFoldDB" id="A0A8B6ED66"/>
<evidence type="ECO:0000256" key="1">
    <source>
        <dbReference type="SAM" id="MobiDB-lite"/>
    </source>
</evidence>
<evidence type="ECO:0000313" key="3">
    <source>
        <dbReference type="Proteomes" id="UP000596742"/>
    </source>
</evidence>
<feature type="region of interest" description="Disordered" evidence="1">
    <location>
        <begin position="66"/>
        <end position="86"/>
    </location>
</feature>
<dbReference type="EMBL" id="UYJE01005019">
    <property type="protein sequence ID" value="VDI33275.1"/>
    <property type="molecule type" value="Genomic_DNA"/>
</dbReference>
<proteinExistence type="predicted"/>
<organism evidence="2 3">
    <name type="scientific">Mytilus galloprovincialis</name>
    <name type="common">Mediterranean mussel</name>
    <dbReference type="NCBI Taxonomy" id="29158"/>
    <lineage>
        <taxon>Eukaryota</taxon>
        <taxon>Metazoa</taxon>
        <taxon>Spiralia</taxon>
        <taxon>Lophotrochozoa</taxon>
        <taxon>Mollusca</taxon>
        <taxon>Bivalvia</taxon>
        <taxon>Autobranchia</taxon>
        <taxon>Pteriomorphia</taxon>
        <taxon>Mytilida</taxon>
        <taxon>Mytiloidea</taxon>
        <taxon>Mytilidae</taxon>
        <taxon>Mytilinae</taxon>
        <taxon>Mytilus</taxon>
    </lineage>
</organism>
<reference evidence="2" key="1">
    <citation type="submission" date="2018-11" db="EMBL/GenBank/DDBJ databases">
        <authorList>
            <person name="Alioto T."/>
            <person name="Alioto T."/>
        </authorList>
    </citation>
    <scope>NUCLEOTIDE SEQUENCE</scope>
</reference>
<gene>
    <name evidence="2" type="ORF">MGAL_10B071877</name>
</gene>
<evidence type="ECO:0000313" key="2">
    <source>
        <dbReference type="EMBL" id="VDI33275.1"/>
    </source>
</evidence>
<protein>
    <submittedName>
        <fullName evidence="2">Uncharacterized protein</fullName>
    </submittedName>
</protein>
<accession>A0A8B6ED66</accession>
<keyword evidence="3" id="KW-1185">Reference proteome</keyword>
<comment type="caution">
    <text evidence="2">The sequence shown here is derived from an EMBL/GenBank/DDBJ whole genome shotgun (WGS) entry which is preliminary data.</text>
</comment>
<dbReference type="Proteomes" id="UP000596742">
    <property type="component" value="Unassembled WGS sequence"/>
</dbReference>
<sequence length="156" mass="17580">MDNLFEIGFHFSTVDDVVEEIAIPEKIATLQKYEIATTERSDEETLENDDVIEEMYMCEEIASTERCNSETVENDGKLDEEDRAASDSTTFYDIAEIGITTSRCKNSDYLKADHHDAENTAARFTGLSNSSRPDTKMKIALPDIIAKHSMPVMVEQ</sequence>
<name>A0A8B6ED66_MYTGA</name>